<evidence type="ECO:0000313" key="4">
    <source>
        <dbReference type="Proteomes" id="UP000198635"/>
    </source>
</evidence>
<dbReference type="AlphaFoldDB" id="A0A1I3SJH2"/>
<dbReference type="RefSeq" id="WP_092373292.1">
    <property type="nucleotide sequence ID" value="NZ_FORX01000004.1"/>
</dbReference>
<feature type="transmembrane region" description="Helical" evidence="1">
    <location>
        <begin position="93"/>
        <end position="118"/>
    </location>
</feature>
<keyword evidence="1" id="KW-0472">Membrane</keyword>
<keyword evidence="1" id="KW-1133">Transmembrane helix</keyword>
<dbReference type="PANTHER" id="PTHR42709">
    <property type="entry name" value="ALKALINE PHOSPHATASE LIKE PROTEIN"/>
    <property type="match status" value="1"/>
</dbReference>
<gene>
    <name evidence="3" type="ORF">SAMN04488082_104187</name>
</gene>
<dbReference type="InterPro" id="IPR032816">
    <property type="entry name" value="VTT_dom"/>
</dbReference>
<accession>A0A1I3SJH2</accession>
<feature type="domain" description="VTT" evidence="2">
    <location>
        <begin position="30"/>
        <end position="143"/>
    </location>
</feature>
<dbReference type="EMBL" id="FORX01000004">
    <property type="protein sequence ID" value="SFJ58898.1"/>
    <property type="molecule type" value="Genomic_DNA"/>
</dbReference>
<reference evidence="4" key="1">
    <citation type="submission" date="2016-10" db="EMBL/GenBank/DDBJ databases">
        <authorList>
            <person name="Varghese N."/>
            <person name="Submissions S."/>
        </authorList>
    </citation>
    <scope>NUCLEOTIDE SEQUENCE [LARGE SCALE GENOMIC DNA]</scope>
    <source>
        <strain evidence="4">DSM 5918</strain>
    </source>
</reference>
<dbReference type="OrthoDB" id="5419086at2"/>
<keyword evidence="1" id="KW-0812">Transmembrane</keyword>
<name>A0A1I3SJH2_9BACT</name>
<evidence type="ECO:0000256" key="1">
    <source>
        <dbReference type="SAM" id="Phobius"/>
    </source>
</evidence>
<protein>
    <submittedName>
        <fullName evidence="3">Membrane protein YqaA, SNARE-associated domain</fullName>
    </submittedName>
</protein>
<dbReference type="STRING" id="52560.SAMN04488082_104187"/>
<evidence type="ECO:0000313" key="3">
    <source>
        <dbReference type="EMBL" id="SFJ58898.1"/>
    </source>
</evidence>
<proteinExistence type="predicted"/>
<organism evidence="3 4">
    <name type="scientific">Desulfomicrobium apsheronum</name>
    <dbReference type="NCBI Taxonomy" id="52560"/>
    <lineage>
        <taxon>Bacteria</taxon>
        <taxon>Pseudomonadati</taxon>
        <taxon>Thermodesulfobacteriota</taxon>
        <taxon>Desulfovibrionia</taxon>
        <taxon>Desulfovibrionales</taxon>
        <taxon>Desulfomicrobiaceae</taxon>
        <taxon>Desulfomicrobium</taxon>
    </lineage>
</organism>
<dbReference type="PANTHER" id="PTHR42709:SF4">
    <property type="entry name" value="INNER MEMBRANE PROTEIN YQAA"/>
    <property type="match status" value="1"/>
</dbReference>
<dbReference type="Pfam" id="PF09335">
    <property type="entry name" value="VTT_dom"/>
    <property type="match status" value="1"/>
</dbReference>
<sequence>MEELLLEYGLTGLFILSFLAATFLPVVSEAALGALILAGMDPYACVAAATAGNTLGAMATWGIGRWGSEPFLTRMLRLSAAQRERAVRIFARYGSWSLLLAWTPILGDPLCAVAGLFGLSLKRFVPPVLLGKLARYAALAYLLS</sequence>
<evidence type="ECO:0000259" key="2">
    <source>
        <dbReference type="Pfam" id="PF09335"/>
    </source>
</evidence>
<keyword evidence="4" id="KW-1185">Reference proteome</keyword>
<dbReference type="Proteomes" id="UP000198635">
    <property type="component" value="Unassembled WGS sequence"/>
</dbReference>
<feature type="transmembrane region" description="Helical" evidence="1">
    <location>
        <begin position="12"/>
        <end position="37"/>
    </location>
</feature>
<dbReference type="InterPro" id="IPR051311">
    <property type="entry name" value="DedA_domain"/>
</dbReference>